<feature type="region of interest" description="Disordered" evidence="2">
    <location>
        <begin position="189"/>
        <end position="212"/>
    </location>
</feature>
<evidence type="ECO:0000313" key="3">
    <source>
        <dbReference type="EMBL" id="OWF43932.1"/>
    </source>
</evidence>
<feature type="coiled-coil region" evidence="1">
    <location>
        <begin position="120"/>
        <end position="169"/>
    </location>
</feature>
<dbReference type="Proteomes" id="UP000242188">
    <property type="component" value="Unassembled WGS sequence"/>
</dbReference>
<evidence type="ECO:0000256" key="1">
    <source>
        <dbReference type="SAM" id="Coils"/>
    </source>
</evidence>
<proteinExistence type="predicted"/>
<keyword evidence="1" id="KW-0175">Coiled coil</keyword>
<dbReference type="EMBL" id="NEDP02004983">
    <property type="protein sequence ID" value="OWF43932.1"/>
    <property type="molecule type" value="Genomic_DNA"/>
</dbReference>
<comment type="caution">
    <text evidence="3">The sequence shown here is derived from an EMBL/GenBank/DDBJ whole genome shotgun (WGS) entry which is preliminary data.</text>
</comment>
<evidence type="ECO:0000313" key="4">
    <source>
        <dbReference type="Proteomes" id="UP000242188"/>
    </source>
</evidence>
<evidence type="ECO:0000256" key="2">
    <source>
        <dbReference type="SAM" id="MobiDB-lite"/>
    </source>
</evidence>
<sequence length="212" mass="24740">MQRKPLPKHQTSVTKDHGNECTTTKKQYEFRPSKLTTSTPITQMNKRGRKDSNEDVVCNKCNKNISDKGLKCRVCKLSYCHKFTGLVQVMYTCFCKNTNKNCQWWCDSCTNVQPTIDNIVTTLQRMDLRIENRMERLERKIETLEESNKENIKTEINNLAETVVQTVKEEIVSLVDERTKELDRRRSKENNIIISNVPEGSETNTDKQKEED</sequence>
<reference evidence="3 4" key="1">
    <citation type="journal article" date="2017" name="Nat. Ecol. Evol.">
        <title>Scallop genome provides insights into evolution of bilaterian karyotype and development.</title>
        <authorList>
            <person name="Wang S."/>
            <person name="Zhang J."/>
            <person name="Jiao W."/>
            <person name="Li J."/>
            <person name="Xun X."/>
            <person name="Sun Y."/>
            <person name="Guo X."/>
            <person name="Huan P."/>
            <person name="Dong B."/>
            <person name="Zhang L."/>
            <person name="Hu X."/>
            <person name="Sun X."/>
            <person name="Wang J."/>
            <person name="Zhao C."/>
            <person name="Wang Y."/>
            <person name="Wang D."/>
            <person name="Huang X."/>
            <person name="Wang R."/>
            <person name="Lv J."/>
            <person name="Li Y."/>
            <person name="Zhang Z."/>
            <person name="Liu B."/>
            <person name="Lu W."/>
            <person name="Hui Y."/>
            <person name="Liang J."/>
            <person name="Zhou Z."/>
            <person name="Hou R."/>
            <person name="Li X."/>
            <person name="Liu Y."/>
            <person name="Li H."/>
            <person name="Ning X."/>
            <person name="Lin Y."/>
            <person name="Zhao L."/>
            <person name="Xing Q."/>
            <person name="Dou J."/>
            <person name="Li Y."/>
            <person name="Mao J."/>
            <person name="Guo H."/>
            <person name="Dou H."/>
            <person name="Li T."/>
            <person name="Mu C."/>
            <person name="Jiang W."/>
            <person name="Fu Q."/>
            <person name="Fu X."/>
            <person name="Miao Y."/>
            <person name="Liu J."/>
            <person name="Yu Q."/>
            <person name="Li R."/>
            <person name="Liao H."/>
            <person name="Li X."/>
            <person name="Kong Y."/>
            <person name="Jiang Z."/>
            <person name="Chourrout D."/>
            <person name="Li R."/>
            <person name="Bao Z."/>
        </authorList>
    </citation>
    <scope>NUCLEOTIDE SEQUENCE [LARGE SCALE GENOMIC DNA]</scope>
    <source>
        <strain evidence="3 4">PY_sf001</strain>
    </source>
</reference>
<gene>
    <name evidence="3" type="ORF">KP79_PYT06620</name>
</gene>
<protein>
    <submittedName>
        <fullName evidence="3">Uncharacterized protein</fullName>
    </submittedName>
</protein>
<keyword evidence="4" id="KW-1185">Reference proteome</keyword>
<dbReference type="AlphaFoldDB" id="A0A210Q5A8"/>
<organism evidence="3 4">
    <name type="scientific">Mizuhopecten yessoensis</name>
    <name type="common">Japanese scallop</name>
    <name type="synonym">Patinopecten yessoensis</name>
    <dbReference type="NCBI Taxonomy" id="6573"/>
    <lineage>
        <taxon>Eukaryota</taxon>
        <taxon>Metazoa</taxon>
        <taxon>Spiralia</taxon>
        <taxon>Lophotrochozoa</taxon>
        <taxon>Mollusca</taxon>
        <taxon>Bivalvia</taxon>
        <taxon>Autobranchia</taxon>
        <taxon>Pteriomorphia</taxon>
        <taxon>Pectinida</taxon>
        <taxon>Pectinoidea</taxon>
        <taxon>Pectinidae</taxon>
        <taxon>Mizuhopecten</taxon>
    </lineage>
</organism>
<feature type="region of interest" description="Disordered" evidence="2">
    <location>
        <begin position="1"/>
        <end position="26"/>
    </location>
</feature>
<name>A0A210Q5A8_MIZYE</name>
<accession>A0A210Q5A8</accession>